<feature type="domain" description="DUF317" evidence="1">
    <location>
        <begin position="50"/>
        <end position="107"/>
    </location>
</feature>
<organism evidence="2 3">
    <name type="scientific">Streptomyces cylindrosporus</name>
    <dbReference type="NCBI Taxonomy" id="2927583"/>
    <lineage>
        <taxon>Bacteria</taxon>
        <taxon>Bacillati</taxon>
        <taxon>Actinomycetota</taxon>
        <taxon>Actinomycetes</taxon>
        <taxon>Kitasatosporales</taxon>
        <taxon>Streptomycetaceae</taxon>
        <taxon>Streptomyces</taxon>
    </lineage>
</organism>
<evidence type="ECO:0000259" key="1">
    <source>
        <dbReference type="Pfam" id="PF03771"/>
    </source>
</evidence>
<evidence type="ECO:0000313" key="3">
    <source>
        <dbReference type="Proteomes" id="UP001165269"/>
    </source>
</evidence>
<reference evidence="2" key="1">
    <citation type="submission" date="2022-03" db="EMBL/GenBank/DDBJ databases">
        <title>Streptomyces 7R015 and 7R016 isolated from Barleria lupulina in Thailand.</title>
        <authorList>
            <person name="Kanchanasin P."/>
            <person name="Phongsopitanun W."/>
            <person name="Tanasupawat S."/>
        </authorList>
    </citation>
    <scope>NUCLEOTIDE SEQUENCE</scope>
    <source>
        <strain evidence="2">7R015</strain>
    </source>
</reference>
<gene>
    <name evidence="2" type="ORF">MQP27_05785</name>
</gene>
<dbReference type="InterPro" id="IPR005523">
    <property type="entry name" value="DUF317_SPDY"/>
</dbReference>
<dbReference type="RefSeq" id="WP_242761883.1">
    <property type="nucleotide sequence ID" value="NZ_JALDAY010000002.1"/>
</dbReference>
<protein>
    <submittedName>
        <fullName evidence="2">DUF317 domain-containing protein</fullName>
    </submittedName>
</protein>
<name>A0ABS9Y084_9ACTN</name>
<dbReference type="Pfam" id="PF03771">
    <property type="entry name" value="SPDY"/>
    <property type="match status" value="2"/>
</dbReference>
<dbReference type="Proteomes" id="UP001165269">
    <property type="component" value="Unassembled WGS sequence"/>
</dbReference>
<accession>A0ABS9Y084</accession>
<comment type="caution">
    <text evidence="2">The sequence shown here is derived from an EMBL/GenBank/DDBJ whole genome shotgun (WGS) entry which is preliminary data.</text>
</comment>
<dbReference type="EMBL" id="JALDAY010000002">
    <property type="protein sequence ID" value="MCI3270623.1"/>
    <property type="molecule type" value="Genomic_DNA"/>
</dbReference>
<feature type="domain" description="DUF317" evidence="1">
    <location>
        <begin position="147"/>
        <end position="213"/>
    </location>
</feature>
<sequence length="283" mass="30670">MSITAPEGDLYVSPLYLAGCTVTGDPALAPLLDHGFALHDDELANVYVSSPQRHIRLGYLPEGEDNTLWKVAVHADPFGPAHWIATFDTPTPTELVTAFTTTLASTYTKGPDAYLSSADHPIDEALRPLTRAGWQRTDTWAATTCTAPDQLAGLTYSRRLPNAQAELHSDTHRWLLWGGKDGYHSRWYASFTSHTPLHLIAATTARLADPTPVLRYAPEVPSRNCGAAHITPVTPPVPTPLDVRRVAAARARSTISRAVVRAPTVATASGPSAVLPARAYRRR</sequence>
<keyword evidence="3" id="KW-1185">Reference proteome</keyword>
<proteinExistence type="predicted"/>
<evidence type="ECO:0000313" key="2">
    <source>
        <dbReference type="EMBL" id="MCI3270623.1"/>
    </source>
</evidence>